<evidence type="ECO:0000313" key="2">
    <source>
        <dbReference type="Proteomes" id="UP001168821"/>
    </source>
</evidence>
<organism evidence="1 2">
    <name type="scientific">Zophobas morio</name>
    <dbReference type="NCBI Taxonomy" id="2755281"/>
    <lineage>
        <taxon>Eukaryota</taxon>
        <taxon>Metazoa</taxon>
        <taxon>Ecdysozoa</taxon>
        <taxon>Arthropoda</taxon>
        <taxon>Hexapoda</taxon>
        <taxon>Insecta</taxon>
        <taxon>Pterygota</taxon>
        <taxon>Neoptera</taxon>
        <taxon>Endopterygota</taxon>
        <taxon>Coleoptera</taxon>
        <taxon>Polyphaga</taxon>
        <taxon>Cucujiformia</taxon>
        <taxon>Tenebrionidae</taxon>
        <taxon>Zophobas</taxon>
    </lineage>
</organism>
<protein>
    <submittedName>
        <fullName evidence="1">Uncharacterized protein</fullName>
    </submittedName>
</protein>
<keyword evidence="2" id="KW-1185">Reference proteome</keyword>
<comment type="caution">
    <text evidence="1">The sequence shown here is derived from an EMBL/GenBank/DDBJ whole genome shotgun (WGS) entry which is preliminary data.</text>
</comment>
<name>A0AA38MP79_9CUCU</name>
<proteinExistence type="predicted"/>
<sequence length="117" mass="13822">MLKFLGWKVIKPWHFPLRSALNGYLYLLKRNFFIPVFVPLELRHSNFSISTSVRFLVILWEVFPDECFHEFQFLVHSDPLCTVVDVVVAPLCVSERIPRASSQRSFGIRLRFSRIRP</sequence>
<evidence type="ECO:0000313" key="1">
    <source>
        <dbReference type="EMBL" id="KAJ3665885.1"/>
    </source>
</evidence>
<dbReference type="EMBL" id="JALNTZ010000001">
    <property type="protein sequence ID" value="KAJ3665885.1"/>
    <property type="molecule type" value="Genomic_DNA"/>
</dbReference>
<dbReference type="Proteomes" id="UP001168821">
    <property type="component" value="Unassembled WGS sequence"/>
</dbReference>
<dbReference type="AlphaFoldDB" id="A0AA38MP79"/>
<gene>
    <name evidence="1" type="ORF">Zmor_001350</name>
</gene>
<accession>A0AA38MP79</accession>
<reference evidence="1" key="1">
    <citation type="journal article" date="2023" name="G3 (Bethesda)">
        <title>Whole genome assemblies of Zophobas morio and Tenebrio molitor.</title>
        <authorList>
            <person name="Kaur S."/>
            <person name="Stinson S.A."/>
            <person name="diCenzo G.C."/>
        </authorList>
    </citation>
    <scope>NUCLEOTIDE SEQUENCE</scope>
    <source>
        <strain evidence="1">QUZm001</strain>
    </source>
</reference>